<evidence type="ECO:0000256" key="1">
    <source>
        <dbReference type="SAM" id="Phobius"/>
    </source>
</evidence>
<evidence type="ECO:0008006" key="4">
    <source>
        <dbReference type="Google" id="ProtNLM"/>
    </source>
</evidence>
<sequence length="185" mass="20431">MSCLLLAQIELPSVGFFASTSINFALTYWSISIATTLLLTVLIVGRLLIMRYRLRKVMSTDDRSSPYTSLSAMLIESAFIYAVTALIFIITFAKNNPVQNLVLPVLGQVQSISPLLITLRIAQGRAWTRDTFKTRGAESTMVIQTTVHTDDSRLNTLAKLPNSKTYVGSTGSNVELKEYKDTSSV</sequence>
<organism evidence="2 3">
    <name type="scientific">Clathrus columnatus</name>
    <dbReference type="NCBI Taxonomy" id="1419009"/>
    <lineage>
        <taxon>Eukaryota</taxon>
        <taxon>Fungi</taxon>
        <taxon>Dikarya</taxon>
        <taxon>Basidiomycota</taxon>
        <taxon>Agaricomycotina</taxon>
        <taxon>Agaricomycetes</taxon>
        <taxon>Phallomycetidae</taxon>
        <taxon>Phallales</taxon>
        <taxon>Clathraceae</taxon>
        <taxon>Clathrus</taxon>
    </lineage>
</organism>
<dbReference type="AlphaFoldDB" id="A0AAV5A1L1"/>
<feature type="transmembrane region" description="Helical" evidence="1">
    <location>
        <begin position="27"/>
        <end position="49"/>
    </location>
</feature>
<evidence type="ECO:0000313" key="2">
    <source>
        <dbReference type="EMBL" id="GJJ06896.1"/>
    </source>
</evidence>
<feature type="transmembrane region" description="Helical" evidence="1">
    <location>
        <begin position="70"/>
        <end position="93"/>
    </location>
</feature>
<dbReference type="EMBL" id="BPWL01000002">
    <property type="protein sequence ID" value="GJJ06896.1"/>
    <property type="molecule type" value="Genomic_DNA"/>
</dbReference>
<gene>
    <name evidence="2" type="ORF">Clacol_001092</name>
</gene>
<keyword evidence="3" id="KW-1185">Reference proteome</keyword>
<accession>A0AAV5A1L1</accession>
<reference evidence="2" key="1">
    <citation type="submission" date="2021-10" db="EMBL/GenBank/DDBJ databases">
        <title>De novo Genome Assembly of Clathrus columnatus (Basidiomycota, Fungi) Using Illumina and Nanopore Sequence Data.</title>
        <authorList>
            <person name="Ogiso-Tanaka E."/>
            <person name="Itagaki H."/>
            <person name="Hosoya T."/>
            <person name="Hosaka K."/>
        </authorList>
    </citation>
    <scope>NUCLEOTIDE SEQUENCE</scope>
    <source>
        <strain evidence="2">MO-923</strain>
    </source>
</reference>
<feature type="transmembrane region" description="Helical" evidence="1">
    <location>
        <begin position="105"/>
        <end position="122"/>
    </location>
</feature>
<name>A0AAV5A1L1_9AGAM</name>
<keyword evidence="1" id="KW-1133">Transmembrane helix</keyword>
<protein>
    <recommendedName>
        <fullName evidence="4">NADH:ubiquinone reductase (H(+)-translocating)</fullName>
    </recommendedName>
</protein>
<evidence type="ECO:0000313" key="3">
    <source>
        <dbReference type="Proteomes" id="UP001050691"/>
    </source>
</evidence>
<comment type="caution">
    <text evidence="2">The sequence shown here is derived from an EMBL/GenBank/DDBJ whole genome shotgun (WGS) entry which is preliminary data.</text>
</comment>
<keyword evidence="1" id="KW-0812">Transmembrane</keyword>
<proteinExistence type="predicted"/>
<dbReference type="Proteomes" id="UP001050691">
    <property type="component" value="Unassembled WGS sequence"/>
</dbReference>
<keyword evidence="1" id="KW-0472">Membrane</keyword>